<protein>
    <submittedName>
        <fullName evidence="1">Uncharacterized protein</fullName>
    </submittedName>
</protein>
<evidence type="ECO:0000313" key="2">
    <source>
        <dbReference type="Proteomes" id="UP000217211"/>
    </source>
</evidence>
<accession>A0A249PKR8</accession>
<dbReference type="Proteomes" id="UP000217211">
    <property type="component" value="Plasmid pSJ05684b"/>
</dbReference>
<gene>
    <name evidence="1" type="ORF">SJ05684_b53020</name>
</gene>
<sequence length="38" mass="4414">MAVDFRSESAIAVRFHHRLFAIQTFPDGSGRHARRLIF</sequence>
<keyword evidence="1" id="KW-0614">Plasmid</keyword>
<dbReference type="EMBL" id="CP023068">
    <property type="protein sequence ID" value="ASY66284.1"/>
    <property type="molecule type" value="Genomic_DNA"/>
</dbReference>
<reference evidence="1 2" key="1">
    <citation type="submission" date="2017-08" db="EMBL/GenBank/DDBJ databases">
        <title>Multipartite genome sequences of Sinorhizobium species nodulating soybeans.</title>
        <authorList>
            <person name="Tian C.F."/>
        </authorList>
    </citation>
    <scope>NUCLEOTIDE SEQUENCE [LARGE SCALE GENOMIC DNA]</scope>
    <source>
        <strain evidence="1 2">CCBAU 05684</strain>
        <plasmid evidence="2">psj05684b</plasmid>
    </source>
</reference>
<dbReference type="SUPFAM" id="SSF140931">
    <property type="entry name" value="Fic-like"/>
    <property type="match status" value="1"/>
</dbReference>
<keyword evidence="2" id="KW-1185">Reference proteome</keyword>
<dbReference type="InterPro" id="IPR036597">
    <property type="entry name" value="Fido-like_dom_sf"/>
</dbReference>
<dbReference type="KEGG" id="esj:SJ05684_b53020"/>
<evidence type="ECO:0000313" key="1">
    <source>
        <dbReference type="EMBL" id="ASY66284.1"/>
    </source>
</evidence>
<geneLocation type="plasmid" evidence="2">
    <name>psj05684b</name>
</geneLocation>
<organism evidence="1 2">
    <name type="scientific">Sinorhizobium sojae CCBAU 05684</name>
    <dbReference type="NCBI Taxonomy" id="716928"/>
    <lineage>
        <taxon>Bacteria</taxon>
        <taxon>Pseudomonadati</taxon>
        <taxon>Pseudomonadota</taxon>
        <taxon>Alphaproteobacteria</taxon>
        <taxon>Hyphomicrobiales</taxon>
        <taxon>Rhizobiaceae</taxon>
        <taxon>Sinorhizobium/Ensifer group</taxon>
        <taxon>Sinorhizobium</taxon>
    </lineage>
</organism>
<name>A0A249PKR8_9HYPH</name>
<proteinExistence type="predicted"/>
<dbReference type="AlphaFoldDB" id="A0A249PKR8"/>